<evidence type="ECO:0000256" key="10">
    <source>
        <dbReference type="SAM" id="MobiDB-lite"/>
    </source>
</evidence>
<proteinExistence type="inferred from homology"/>
<evidence type="ECO:0000256" key="3">
    <source>
        <dbReference type="ARBA" id="ARBA00022617"/>
    </source>
</evidence>
<reference evidence="11 12" key="1">
    <citation type="submission" date="2019-02" db="EMBL/GenBank/DDBJ databases">
        <title>Draft genome sequence of Amycolatopsis sp. 8-3EHSu isolated from roots of Suaeda maritima.</title>
        <authorList>
            <person name="Duangmal K."/>
            <person name="Chantavorakit T."/>
        </authorList>
    </citation>
    <scope>NUCLEOTIDE SEQUENCE [LARGE SCALE GENOMIC DNA]</scope>
    <source>
        <strain evidence="11 12">8-3EHSu</strain>
    </source>
</reference>
<dbReference type="GO" id="GO:0005506">
    <property type="term" value="F:iron ion binding"/>
    <property type="evidence" value="ECO:0007669"/>
    <property type="project" value="InterPro"/>
</dbReference>
<accession>A0A4Q7J1F5</accession>
<evidence type="ECO:0000313" key="12">
    <source>
        <dbReference type="Proteomes" id="UP000292003"/>
    </source>
</evidence>
<dbReference type="PANTHER" id="PTHR46696:SF1">
    <property type="entry name" value="CYTOCHROME P450 YJIB-RELATED"/>
    <property type="match status" value="1"/>
</dbReference>
<evidence type="ECO:0000256" key="1">
    <source>
        <dbReference type="ARBA" id="ARBA00004660"/>
    </source>
</evidence>
<evidence type="ECO:0000256" key="8">
    <source>
        <dbReference type="ARBA" id="ARBA00055433"/>
    </source>
</evidence>
<dbReference type="GO" id="GO:0004497">
    <property type="term" value="F:monooxygenase activity"/>
    <property type="evidence" value="ECO:0007669"/>
    <property type="project" value="UniProtKB-KW"/>
</dbReference>
<keyword evidence="6 9" id="KW-0408">Iron</keyword>
<evidence type="ECO:0000256" key="4">
    <source>
        <dbReference type="ARBA" id="ARBA00022723"/>
    </source>
</evidence>
<dbReference type="InterPro" id="IPR001128">
    <property type="entry name" value="Cyt_P450"/>
</dbReference>
<evidence type="ECO:0000256" key="5">
    <source>
        <dbReference type="ARBA" id="ARBA00023002"/>
    </source>
</evidence>
<name>A0A4Q7J1F5_9PSEU</name>
<dbReference type="Gene3D" id="1.10.630.10">
    <property type="entry name" value="Cytochrome P450"/>
    <property type="match status" value="1"/>
</dbReference>
<sequence>MTTTADLWGAHEAQFWLRGQVPEQPVSYDAELGTWNVHGHQEILRMLADPATFSSDTARLMPELTDPQDGNILQLDPPDHTKLRRLVSHAFTPKVVADLEPRIAELTGELLDQAEPGRVELVTALAYPLPVIIIAELLGVPSSDRDLFKKWVDGMLNSSMQFSLTNKDDKQQKELDRVLAEAKHLTDYLAVHVAERRRQPREDLLSKLVEAEVDGERLSDVEVVNFANVLLVAGHITTTLLLGNTVLCLDAHPEQAARVRADRSLLPSAIEESLRYLSPFATVARATTAEVELGGQVIGPDQLVLGWIAAANRDPRQFTDPGTFDAGRDPNPHLAFGRGAHFCIGAPLARLEGRVALNLLLDRFPALRTDPADPPRFTPTPTMTGVRRLPLLTG</sequence>
<keyword evidence="4 9" id="KW-0479">Metal-binding</keyword>
<dbReference type="FunFam" id="1.10.630.10:FF:000018">
    <property type="entry name" value="Cytochrome P450 monooxygenase"/>
    <property type="match status" value="1"/>
</dbReference>
<dbReference type="EMBL" id="SFCC01000018">
    <property type="protein sequence ID" value="RZQ60276.1"/>
    <property type="molecule type" value="Genomic_DNA"/>
</dbReference>
<dbReference type="InterPro" id="IPR002397">
    <property type="entry name" value="Cyt_P450_B"/>
</dbReference>
<dbReference type="PROSITE" id="PS00086">
    <property type="entry name" value="CYTOCHROME_P450"/>
    <property type="match status" value="1"/>
</dbReference>
<dbReference type="GO" id="GO:0020037">
    <property type="term" value="F:heme binding"/>
    <property type="evidence" value="ECO:0007669"/>
    <property type="project" value="InterPro"/>
</dbReference>
<dbReference type="Proteomes" id="UP000292003">
    <property type="component" value="Unassembled WGS sequence"/>
</dbReference>
<feature type="region of interest" description="Disordered" evidence="10">
    <location>
        <begin position="371"/>
        <end position="394"/>
    </location>
</feature>
<evidence type="ECO:0000256" key="2">
    <source>
        <dbReference type="ARBA" id="ARBA00010617"/>
    </source>
</evidence>
<dbReference type="OrthoDB" id="4133219at2"/>
<keyword evidence="3 9" id="KW-0349">Heme</keyword>
<dbReference type="RefSeq" id="WP_130478976.1">
    <property type="nucleotide sequence ID" value="NZ_SFCC01000018.1"/>
</dbReference>
<comment type="similarity">
    <text evidence="2 9">Belongs to the cytochrome P450 family.</text>
</comment>
<evidence type="ECO:0000256" key="7">
    <source>
        <dbReference type="ARBA" id="ARBA00023033"/>
    </source>
</evidence>
<evidence type="ECO:0000256" key="6">
    <source>
        <dbReference type="ARBA" id="ARBA00023004"/>
    </source>
</evidence>
<dbReference type="SUPFAM" id="SSF48264">
    <property type="entry name" value="Cytochrome P450"/>
    <property type="match status" value="1"/>
</dbReference>
<dbReference type="AlphaFoldDB" id="A0A4Q7J1F5"/>
<dbReference type="InterPro" id="IPR036396">
    <property type="entry name" value="Cyt_P450_sf"/>
</dbReference>
<gene>
    <name evidence="11" type="ORF">EWH70_30295</name>
</gene>
<keyword evidence="7 9" id="KW-0503">Monooxygenase</keyword>
<evidence type="ECO:0000313" key="11">
    <source>
        <dbReference type="EMBL" id="RZQ60276.1"/>
    </source>
</evidence>
<comment type="pathway">
    <text evidence="1">Antibiotic biosynthesis; vancomycin biosynthesis.</text>
</comment>
<dbReference type="Pfam" id="PF00067">
    <property type="entry name" value="p450"/>
    <property type="match status" value="1"/>
</dbReference>
<dbReference type="InterPro" id="IPR017972">
    <property type="entry name" value="Cyt_P450_CS"/>
</dbReference>
<keyword evidence="12" id="KW-1185">Reference proteome</keyword>
<evidence type="ECO:0000256" key="9">
    <source>
        <dbReference type="RuleBase" id="RU000461"/>
    </source>
</evidence>
<dbReference type="GO" id="GO:0016705">
    <property type="term" value="F:oxidoreductase activity, acting on paired donors, with incorporation or reduction of molecular oxygen"/>
    <property type="evidence" value="ECO:0007669"/>
    <property type="project" value="InterPro"/>
</dbReference>
<keyword evidence="5 9" id="KW-0560">Oxidoreductase</keyword>
<dbReference type="PANTHER" id="PTHR46696">
    <property type="entry name" value="P450, PUTATIVE (EUROFUNG)-RELATED"/>
    <property type="match status" value="1"/>
</dbReference>
<protein>
    <submittedName>
        <fullName evidence="11">Cytochrome P450</fullName>
    </submittedName>
</protein>
<organism evidence="11 12">
    <name type="scientific">Amycolatopsis suaedae</name>
    <dbReference type="NCBI Taxonomy" id="2510978"/>
    <lineage>
        <taxon>Bacteria</taxon>
        <taxon>Bacillati</taxon>
        <taxon>Actinomycetota</taxon>
        <taxon>Actinomycetes</taxon>
        <taxon>Pseudonocardiales</taxon>
        <taxon>Pseudonocardiaceae</taxon>
        <taxon>Amycolatopsis</taxon>
    </lineage>
</organism>
<comment type="caution">
    <text evidence="11">The sequence shown here is derived from an EMBL/GenBank/DDBJ whole genome shotgun (WGS) entry which is preliminary data.</text>
</comment>
<comment type="function">
    <text evidence="8">Involved in the coupling of aromatic side chains of the heptapeptide of vancomycin.</text>
</comment>
<dbReference type="CDD" id="cd11032">
    <property type="entry name" value="P450_EryK-like"/>
    <property type="match status" value="1"/>
</dbReference>
<dbReference type="PRINTS" id="PR00359">
    <property type="entry name" value="BP450"/>
</dbReference>